<reference evidence="1 2" key="1">
    <citation type="submission" date="2019-02" db="EMBL/GenBank/DDBJ databases">
        <title>Deep-cultivation of Planctomycetes and their phenomic and genomic characterization uncovers novel biology.</title>
        <authorList>
            <person name="Wiegand S."/>
            <person name="Jogler M."/>
            <person name="Boedeker C."/>
            <person name="Pinto D."/>
            <person name="Vollmers J."/>
            <person name="Rivas-Marin E."/>
            <person name="Kohn T."/>
            <person name="Peeters S.H."/>
            <person name="Heuer A."/>
            <person name="Rast P."/>
            <person name="Oberbeckmann S."/>
            <person name="Bunk B."/>
            <person name="Jeske O."/>
            <person name="Meyerdierks A."/>
            <person name="Storesund J.E."/>
            <person name="Kallscheuer N."/>
            <person name="Luecker S."/>
            <person name="Lage O.M."/>
            <person name="Pohl T."/>
            <person name="Merkel B.J."/>
            <person name="Hornburger P."/>
            <person name="Mueller R.-W."/>
            <person name="Bruemmer F."/>
            <person name="Labrenz M."/>
            <person name="Spormann A.M."/>
            <person name="Op Den Camp H."/>
            <person name="Overmann J."/>
            <person name="Amann R."/>
            <person name="Jetten M.S.M."/>
            <person name="Mascher T."/>
            <person name="Medema M.H."/>
            <person name="Devos D.P."/>
            <person name="Kaster A.-K."/>
            <person name="Ovreas L."/>
            <person name="Rohde M."/>
            <person name="Galperin M.Y."/>
            <person name="Jogler C."/>
        </authorList>
    </citation>
    <scope>NUCLEOTIDE SEQUENCE [LARGE SCALE GENOMIC DNA]</scope>
    <source>
        <strain evidence="1 2">Poly41</strain>
    </source>
</reference>
<dbReference type="AlphaFoldDB" id="A0A5C6DIV0"/>
<organism evidence="1 2">
    <name type="scientific">Novipirellula artificiosorum</name>
    <dbReference type="NCBI Taxonomy" id="2528016"/>
    <lineage>
        <taxon>Bacteria</taxon>
        <taxon>Pseudomonadati</taxon>
        <taxon>Planctomycetota</taxon>
        <taxon>Planctomycetia</taxon>
        <taxon>Pirellulales</taxon>
        <taxon>Pirellulaceae</taxon>
        <taxon>Novipirellula</taxon>
    </lineage>
</organism>
<comment type="caution">
    <text evidence="1">The sequence shown here is derived from an EMBL/GenBank/DDBJ whole genome shotgun (WGS) entry which is preliminary data.</text>
</comment>
<gene>
    <name evidence="1" type="ORF">Poly41_37770</name>
</gene>
<dbReference type="EMBL" id="SJPV01000006">
    <property type="protein sequence ID" value="TWU36024.1"/>
    <property type="molecule type" value="Genomic_DNA"/>
</dbReference>
<sequence>MKYYVENQAGIQFVVSAETSVEAIMKIWVLQIRNVPRTTPPAIETEYAVHLGQREHAVLVSSAAAWWRLPHEYRQLIHDWIRDTAHPDDYEQFFNNLVDIERNR</sequence>
<dbReference type="RefSeq" id="WP_146528075.1">
    <property type="nucleotide sequence ID" value="NZ_SJPV01000006.1"/>
</dbReference>
<proteinExistence type="predicted"/>
<dbReference type="Proteomes" id="UP000319143">
    <property type="component" value="Unassembled WGS sequence"/>
</dbReference>
<evidence type="ECO:0000313" key="2">
    <source>
        <dbReference type="Proteomes" id="UP000319143"/>
    </source>
</evidence>
<protein>
    <submittedName>
        <fullName evidence="1">Uncharacterized protein</fullName>
    </submittedName>
</protein>
<accession>A0A5C6DIV0</accession>
<name>A0A5C6DIV0_9BACT</name>
<keyword evidence="2" id="KW-1185">Reference proteome</keyword>
<evidence type="ECO:0000313" key="1">
    <source>
        <dbReference type="EMBL" id="TWU36024.1"/>
    </source>
</evidence>